<evidence type="ECO:0000313" key="11">
    <source>
        <dbReference type="EMBL" id="QHU19999.1"/>
    </source>
</evidence>
<dbReference type="Gene3D" id="3.40.50.300">
    <property type="entry name" value="P-loop containing nucleotide triphosphate hydrolases"/>
    <property type="match status" value="1"/>
</dbReference>
<evidence type="ECO:0000256" key="5">
    <source>
        <dbReference type="ARBA" id="ARBA00022723"/>
    </source>
</evidence>
<evidence type="ECO:0000256" key="1">
    <source>
        <dbReference type="ARBA" id="ARBA00007587"/>
    </source>
</evidence>
<evidence type="ECO:0000256" key="8">
    <source>
        <dbReference type="ARBA" id="ARBA00022833"/>
    </source>
</evidence>
<evidence type="ECO:0000256" key="9">
    <source>
        <dbReference type="ARBA" id="ARBA00022840"/>
    </source>
</evidence>
<dbReference type="GO" id="GO:0046872">
    <property type="term" value="F:metal ion binding"/>
    <property type="evidence" value="ECO:0007669"/>
    <property type="project" value="UniProtKB-KW"/>
</dbReference>
<dbReference type="GO" id="GO:0005524">
    <property type="term" value="F:ATP binding"/>
    <property type="evidence" value="ECO:0007669"/>
    <property type="project" value="UniProtKB-KW"/>
</dbReference>
<sequence>MDFISGNICTLDIIFGPMFSGKTTELMRRLNICAEAKYKVLYINSIIDKRSEKGFSTHNQILKESDGIVFVKTNNLFQVLDIAKQYDIIGIDESQFFEDLKEFCSTMIEVHKKKVIVAGLNGDFERKPFGQINDLITLCDSITKLSPFCSSCRVKNGIMTPAIFSKRISMSKETILVGQSESYIPVCRDCYTL</sequence>
<dbReference type="InterPro" id="IPR020633">
    <property type="entry name" value="Thymidine_kinase_CS"/>
</dbReference>
<dbReference type="SUPFAM" id="SSF52540">
    <property type="entry name" value="P-loop containing nucleoside triphosphate hydrolases"/>
    <property type="match status" value="1"/>
</dbReference>
<evidence type="ECO:0000256" key="3">
    <source>
        <dbReference type="ARBA" id="ARBA00022634"/>
    </source>
</evidence>
<dbReference type="GO" id="GO:0004797">
    <property type="term" value="F:thymidine kinase activity"/>
    <property type="evidence" value="ECO:0007669"/>
    <property type="project" value="UniProtKB-EC"/>
</dbReference>
<keyword evidence="8" id="KW-0862">Zinc</keyword>
<comment type="catalytic activity">
    <reaction evidence="10">
        <text>thymidine + ATP = dTMP + ADP + H(+)</text>
        <dbReference type="Rhea" id="RHEA:19129"/>
        <dbReference type="ChEBI" id="CHEBI:15378"/>
        <dbReference type="ChEBI" id="CHEBI:17748"/>
        <dbReference type="ChEBI" id="CHEBI:30616"/>
        <dbReference type="ChEBI" id="CHEBI:63528"/>
        <dbReference type="ChEBI" id="CHEBI:456216"/>
        <dbReference type="EC" id="2.7.1.21"/>
    </reaction>
</comment>
<dbReference type="PANTHER" id="PTHR11441">
    <property type="entry name" value="THYMIDINE KINASE"/>
    <property type="match status" value="1"/>
</dbReference>
<keyword evidence="7" id="KW-0418">Kinase</keyword>
<keyword evidence="4" id="KW-0808">Transferase</keyword>
<protein>
    <recommendedName>
        <fullName evidence="2">thymidine kinase</fullName>
        <ecNumber evidence="2">2.7.1.21</ecNumber>
    </recommendedName>
</protein>
<evidence type="ECO:0000256" key="7">
    <source>
        <dbReference type="ARBA" id="ARBA00022777"/>
    </source>
</evidence>
<reference evidence="11" key="1">
    <citation type="journal article" date="2020" name="Nature">
        <title>Giant virus diversity and host interactions through global metagenomics.</title>
        <authorList>
            <person name="Schulz F."/>
            <person name="Roux S."/>
            <person name="Paez-Espino D."/>
            <person name="Jungbluth S."/>
            <person name="Walsh D.A."/>
            <person name="Denef V.J."/>
            <person name="McMahon K.D."/>
            <person name="Konstantinidis K.T."/>
            <person name="Eloe-Fadrosh E.A."/>
            <person name="Kyrpides N.C."/>
            <person name="Woyke T."/>
        </authorList>
    </citation>
    <scope>NUCLEOTIDE SEQUENCE</scope>
    <source>
        <strain evidence="11">GVMAG-S-3300013014-136</strain>
    </source>
</reference>
<proteinExistence type="inferred from homology"/>
<dbReference type="InterPro" id="IPR027417">
    <property type="entry name" value="P-loop_NTPase"/>
</dbReference>
<dbReference type="SUPFAM" id="SSF57716">
    <property type="entry name" value="Glucocorticoid receptor-like (DNA-binding domain)"/>
    <property type="match status" value="1"/>
</dbReference>
<dbReference type="PANTHER" id="PTHR11441:SF0">
    <property type="entry name" value="THYMIDINE KINASE, CYTOSOLIC"/>
    <property type="match status" value="1"/>
</dbReference>
<dbReference type="PIRSF" id="PIRSF035805">
    <property type="entry name" value="TK_cell"/>
    <property type="match status" value="1"/>
</dbReference>
<dbReference type="GO" id="GO:0071897">
    <property type="term" value="P:DNA biosynthetic process"/>
    <property type="evidence" value="ECO:0007669"/>
    <property type="project" value="UniProtKB-KW"/>
</dbReference>
<dbReference type="Pfam" id="PF00265">
    <property type="entry name" value="TK"/>
    <property type="match status" value="1"/>
</dbReference>
<evidence type="ECO:0000256" key="10">
    <source>
        <dbReference type="ARBA" id="ARBA00048254"/>
    </source>
</evidence>
<organism evidence="11">
    <name type="scientific">viral metagenome</name>
    <dbReference type="NCBI Taxonomy" id="1070528"/>
    <lineage>
        <taxon>unclassified sequences</taxon>
        <taxon>metagenomes</taxon>
        <taxon>organismal metagenomes</taxon>
    </lineage>
</organism>
<keyword evidence="6" id="KW-0547">Nucleotide-binding</keyword>
<dbReference type="GO" id="GO:0046104">
    <property type="term" value="P:thymidine metabolic process"/>
    <property type="evidence" value="ECO:0007669"/>
    <property type="project" value="TreeGrafter"/>
</dbReference>
<keyword evidence="3" id="KW-0237">DNA synthesis</keyword>
<keyword evidence="5" id="KW-0479">Metal-binding</keyword>
<dbReference type="Gene3D" id="3.30.60.20">
    <property type="match status" value="1"/>
</dbReference>
<evidence type="ECO:0000256" key="6">
    <source>
        <dbReference type="ARBA" id="ARBA00022741"/>
    </source>
</evidence>
<accession>A0A6C0KQV6</accession>
<dbReference type="EC" id="2.7.1.21" evidence="2"/>
<comment type="similarity">
    <text evidence="1">Belongs to the thymidine kinase family.</text>
</comment>
<dbReference type="EMBL" id="MN740961">
    <property type="protein sequence ID" value="QHU19999.1"/>
    <property type="molecule type" value="Genomic_DNA"/>
</dbReference>
<dbReference type="AlphaFoldDB" id="A0A6C0KQV6"/>
<dbReference type="PROSITE" id="PS00603">
    <property type="entry name" value="TK_CELLULAR_TYPE"/>
    <property type="match status" value="1"/>
</dbReference>
<dbReference type="InterPro" id="IPR001267">
    <property type="entry name" value="Thymidine_kinase"/>
</dbReference>
<keyword evidence="9" id="KW-0067">ATP-binding</keyword>
<evidence type="ECO:0000256" key="2">
    <source>
        <dbReference type="ARBA" id="ARBA00012118"/>
    </source>
</evidence>
<dbReference type="FunFam" id="3.40.50.300:FF:000948">
    <property type="entry name" value="Thymidine kinase"/>
    <property type="match status" value="1"/>
</dbReference>
<name>A0A6C0KQV6_9ZZZZ</name>
<evidence type="ECO:0000256" key="4">
    <source>
        <dbReference type="ARBA" id="ARBA00022679"/>
    </source>
</evidence>